<dbReference type="AlphaFoldDB" id="A0A176S3C2"/>
<dbReference type="EMBL" id="LUTY01000943">
    <property type="protein sequence ID" value="OAD22444.1"/>
    <property type="molecule type" value="Genomic_DNA"/>
</dbReference>
<protein>
    <submittedName>
        <fullName evidence="1">Uncharacterized protein</fullName>
    </submittedName>
</protein>
<feature type="non-terminal residue" evidence="1">
    <location>
        <position position="55"/>
    </location>
</feature>
<sequence length="55" mass="6048">MKITAIGVHSAFTTGSYEEVISVKQARELVLKIAHSPELKNVSEEVIHAEIDKLS</sequence>
<evidence type="ECO:0000313" key="1">
    <source>
        <dbReference type="EMBL" id="OAD22444.1"/>
    </source>
</evidence>
<dbReference type="Proteomes" id="UP000076962">
    <property type="component" value="Unassembled WGS sequence"/>
</dbReference>
<evidence type="ECO:0000313" key="2">
    <source>
        <dbReference type="Proteomes" id="UP000076962"/>
    </source>
</evidence>
<proteinExistence type="predicted"/>
<accession>A0A176S3C2</accession>
<keyword evidence="2" id="KW-1185">Reference proteome</keyword>
<comment type="caution">
    <text evidence="1">The sequence shown here is derived from an EMBL/GenBank/DDBJ whole genome shotgun (WGS) entry which is preliminary data.</text>
</comment>
<gene>
    <name evidence="1" type="ORF">THIOM_001752</name>
</gene>
<name>A0A176S3C2_9GAMM</name>
<reference evidence="1 2" key="1">
    <citation type="submission" date="2016-05" db="EMBL/GenBank/DDBJ databases">
        <title>Single-cell genome of chain-forming Candidatus Thiomargarita nelsonii and comparison to other large sulfur-oxidizing bacteria.</title>
        <authorList>
            <person name="Winkel M."/>
            <person name="Salman V."/>
            <person name="Woyke T."/>
            <person name="Schulz-Vogt H."/>
            <person name="Richter M."/>
            <person name="Flood B."/>
            <person name="Bailey J."/>
            <person name="Amann R."/>
            <person name="Mussmann M."/>
        </authorList>
    </citation>
    <scope>NUCLEOTIDE SEQUENCE [LARGE SCALE GENOMIC DNA]</scope>
    <source>
        <strain evidence="1 2">THI036</strain>
    </source>
</reference>
<organism evidence="1 2">
    <name type="scientific">Candidatus Thiomargarita nelsonii</name>
    <dbReference type="NCBI Taxonomy" id="1003181"/>
    <lineage>
        <taxon>Bacteria</taxon>
        <taxon>Pseudomonadati</taxon>
        <taxon>Pseudomonadota</taxon>
        <taxon>Gammaproteobacteria</taxon>
        <taxon>Thiotrichales</taxon>
        <taxon>Thiotrichaceae</taxon>
        <taxon>Thiomargarita</taxon>
    </lineage>
</organism>